<name>A0A7J6V9M3_THATH</name>
<dbReference type="AlphaFoldDB" id="A0A7J6V9M3"/>
<feature type="region of interest" description="Disordered" evidence="1">
    <location>
        <begin position="60"/>
        <end position="82"/>
    </location>
</feature>
<organism evidence="3 4">
    <name type="scientific">Thalictrum thalictroides</name>
    <name type="common">Rue-anemone</name>
    <name type="synonym">Anemone thalictroides</name>
    <dbReference type="NCBI Taxonomy" id="46969"/>
    <lineage>
        <taxon>Eukaryota</taxon>
        <taxon>Viridiplantae</taxon>
        <taxon>Streptophyta</taxon>
        <taxon>Embryophyta</taxon>
        <taxon>Tracheophyta</taxon>
        <taxon>Spermatophyta</taxon>
        <taxon>Magnoliopsida</taxon>
        <taxon>Ranunculales</taxon>
        <taxon>Ranunculaceae</taxon>
        <taxon>Thalictroideae</taxon>
        <taxon>Thalictrum</taxon>
    </lineage>
</organism>
<feature type="domain" description="VQ" evidence="2">
    <location>
        <begin position="38"/>
        <end position="62"/>
    </location>
</feature>
<protein>
    <recommendedName>
        <fullName evidence="2">VQ domain-containing protein</fullName>
    </recommendedName>
</protein>
<comment type="caution">
    <text evidence="3">The sequence shown here is derived from an EMBL/GenBank/DDBJ whole genome shotgun (WGS) entry which is preliminary data.</text>
</comment>
<dbReference type="InterPro" id="IPR008889">
    <property type="entry name" value="VQ"/>
</dbReference>
<dbReference type="Proteomes" id="UP000554482">
    <property type="component" value="Unassembled WGS sequence"/>
</dbReference>
<evidence type="ECO:0000259" key="2">
    <source>
        <dbReference type="Pfam" id="PF05678"/>
    </source>
</evidence>
<dbReference type="Pfam" id="PF05678">
    <property type="entry name" value="VQ"/>
    <property type="match status" value="1"/>
</dbReference>
<sequence>MDTTTSSSSSYNEVIRTENLHSVRKPPAKPWRKPVIPLPPKVYRVRPVDFLKTVQKLTGAPEFQSQSQSHQQVGPPPLNMVMAQPTSKYNVSEPLELLGSRDIVSSAGVRNEFPVESQLTSSFDIFSSPSWHPWYSLPLMSPGSQAFSEQSSVL</sequence>
<feature type="region of interest" description="Disordered" evidence="1">
    <location>
        <begin position="1"/>
        <end position="31"/>
    </location>
</feature>
<feature type="compositionally biased region" description="Basic residues" evidence="1">
    <location>
        <begin position="22"/>
        <end position="31"/>
    </location>
</feature>
<feature type="compositionally biased region" description="Polar residues" evidence="1">
    <location>
        <begin position="1"/>
        <end position="12"/>
    </location>
</feature>
<reference evidence="3 4" key="1">
    <citation type="submission" date="2020-06" db="EMBL/GenBank/DDBJ databases">
        <title>Transcriptomic and genomic resources for Thalictrum thalictroides and T. hernandezii: Facilitating candidate gene discovery in an emerging model plant lineage.</title>
        <authorList>
            <person name="Arias T."/>
            <person name="Riano-Pachon D.M."/>
            <person name="Di Stilio V.S."/>
        </authorList>
    </citation>
    <scope>NUCLEOTIDE SEQUENCE [LARGE SCALE GENOMIC DNA]</scope>
    <source>
        <strain evidence="4">cv. WT478/WT964</strain>
        <tissue evidence="3">Leaves</tissue>
    </source>
</reference>
<dbReference type="InterPro" id="IPR039610">
    <property type="entry name" value="VQ29"/>
</dbReference>
<evidence type="ECO:0000256" key="1">
    <source>
        <dbReference type="SAM" id="MobiDB-lite"/>
    </source>
</evidence>
<feature type="compositionally biased region" description="Polar residues" evidence="1">
    <location>
        <begin position="63"/>
        <end position="72"/>
    </location>
</feature>
<dbReference type="OrthoDB" id="1914755at2759"/>
<dbReference type="EMBL" id="JABWDY010036263">
    <property type="protein sequence ID" value="KAF5181368.1"/>
    <property type="molecule type" value="Genomic_DNA"/>
</dbReference>
<gene>
    <name evidence="3" type="ORF">FRX31_029043</name>
</gene>
<keyword evidence="4" id="KW-1185">Reference proteome</keyword>
<proteinExistence type="predicted"/>
<evidence type="ECO:0000313" key="3">
    <source>
        <dbReference type="EMBL" id="KAF5181368.1"/>
    </source>
</evidence>
<dbReference type="PANTHER" id="PTHR34794:SF1">
    <property type="entry name" value="OS10G0101800 PROTEIN"/>
    <property type="match status" value="1"/>
</dbReference>
<evidence type="ECO:0000313" key="4">
    <source>
        <dbReference type="Proteomes" id="UP000554482"/>
    </source>
</evidence>
<dbReference type="PANTHER" id="PTHR34794">
    <property type="entry name" value="EXPRESSED PROTEIN"/>
    <property type="match status" value="1"/>
</dbReference>
<accession>A0A7J6V9M3</accession>